<reference evidence="2 3" key="1">
    <citation type="submission" date="2022-06" db="EMBL/GenBank/DDBJ databases">
        <title>Genomic Encyclopedia of Archaeal and Bacterial Type Strains, Phase II (KMG-II): from individual species to whole genera.</title>
        <authorList>
            <person name="Goeker M."/>
        </authorList>
    </citation>
    <scope>NUCLEOTIDE SEQUENCE [LARGE SCALE GENOMIC DNA]</scope>
    <source>
        <strain evidence="2 3">DSM 40477</strain>
    </source>
</reference>
<accession>A0ABT1HPX6</accession>
<gene>
    <name evidence="2" type="ORF">LX15_001259</name>
</gene>
<comment type="caution">
    <text evidence="2">The sequence shown here is derived from an EMBL/GenBank/DDBJ whole genome shotgun (WGS) entry which is preliminary data.</text>
</comment>
<dbReference type="EMBL" id="JAMTCP010000004">
    <property type="protein sequence ID" value="MCP2257574.1"/>
    <property type="molecule type" value="Genomic_DNA"/>
</dbReference>
<keyword evidence="3" id="KW-1185">Reference proteome</keyword>
<feature type="region of interest" description="Disordered" evidence="1">
    <location>
        <begin position="1"/>
        <end position="63"/>
    </location>
</feature>
<sequence length="120" mass="13400">MARRDGPGRPRTRPEQVIADRASSHPSTRAAPRPRGIGFTSPERPDQITRRRPRGSCGGRPPGFDQNVCVGRNVVERCCNRLKQFCGLATRYTTRAAYFRAELTIAATVLWLRTDLHGTP</sequence>
<feature type="compositionally biased region" description="Basic and acidic residues" evidence="1">
    <location>
        <begin position="1"/>
        <end position="14"/>
    </location>
</feature>
<proteinExistence type="predicted"/>
<evidence type="ECO:0000256" key="1">
    <source>
        <dbReference type="SAM" id="MobiDB-lite"/>
    </source>
</evidence>
<name>A0ABT1HPX6_STRSD</name>
<evidence type="ECO:0000313" key="3">
    <source>
        <dbReference type="Proteomes" id="UP001205311"/>
    </source>
</evidence>
<organism evidence="2 3">
    <name type="scientific">Streptoalloteichus tenebrarius (strain ATCC 17920 / DSM 40477 / JCM 4838 / CBS 697.72 / NBRC 16177 / NCIMB 11028 / NRRL B-12390 / A12253. 1 / ISP 5477)</name>
    <name type="common">Streptomyces tenebrarius</name>
    <dbReference type="NCBI Taxonomy" id="1933"/>
    <lineage>
        <taxon>Bacteria</taxon>
        <taxon>Bacillati</taxon>
        <taxon>Actinomycetota</taxon>
        <taxon>Actinomycetes</taxon>
        <taxon>Pseudonocardiales</taxon>
        <taxon>Pseudonocardiaceae</taxon>
        <taxon>Streptoalloteichus</taxon>
    </lineage>
</organism>
<evidence type="ECO:0000313" key="2">
    <source>
        <dbReference type="EMBL" id="MCP2257574.1"/>
    </source>
</evidence>
<dbReference type="Proteomes" id="UP001205311">
    <property type="component" value="Unassembled WGS sequence"/>
</dbReference>
<protein>
    <submittedName>
        <fullName evidence="2">Transposase DDE domain-containing protein</fullName>
    </submittedName>
</protein>